<dbReference type="SUPFAM" id="SSF56801">
    <property type="entry name" value="Acetyl-CoA synthetase-like"/>
    <property type="match status" value="1"/>
</dbReference>
<evidence type="ECO:0000313" key="14">
    <source>
        <dbReference type="EMBL" id="MFC5290091.1"/>
    </source>
</evidence>
<dbReference type="PROSITE" id="PS00012">
    <property type="entry name" value="PHOSPHOPANTETHEINE"/>
    <property type="match status" value="2"/>
</dbReference>
<dbReference type="Pfam" id="PF13193">
    <property type="entry name" value="AMP-binding_C"/>
    <property type="match status" value="1"/>
</dbReference>
<dbReference type="InterPro" id="IPR016035">
    <property type="entry name" value="Acyl_Trfase/lysoPLipase"/>
</dbReference>
<dbReference type="PROSITE" id="PS52004">
    <property type="entry name" value="KS3_2"/>
    <property type="match status" value="1"/>
</dbReference>
<keyword evidence="5" id="KW-0596">Phosphopantetheine</keyword>
<dbReference type="SUPFAM" id="SSF55048">
    <property type="entry name" value="Probable ACP-binding domain of malonyl-CoA ACP transacylase"/>
    <property type="match status" value="1"/>
</dbReference>
<feature type="domain" description="Carrier" evidence="12">
    <location>
        <begin position="916"/>
        <end position="991"/>
    </location>
</feature>
<comment type="cofactor">
    <cofactor evidence="1">
        <name>pantetheine 4'-phosphate</name>
        <dbReference type="ChEBI" id="CHEBI:47942"/>
    </cofactor>
</comment>
<dbReference type="InterPro" id="IPR023213">
    <property type="entry name" value="CAT-like_dom_sf"/>
</dbReference>
<protein>
    <recommendedName>
        <fullName evidence="4">Phenyloxazoline synthase MbtB</fullName>
    </recommendedName>
    <alternativeName>
        <fullName evidence="10">Mycobactin synthetase protein B</fullName>
    </alternativeName>
</protein>
<dbReference type="InterPro" id="IPR029058">
    <property type="entry name" value="AB_hydrolase_fold"/>
</dbReference>
<dbReference type="Gene3D" id="2.30.38.10">
    <property type="entry name" value="Luciferase, Domain 3"/>
    <property type="match status" value="1"/>
</dbReference>
<dbReference type="InterPro" id="IPR006162">
    <property type="entry name" value="Ppantetheine_attach_site"/>
</dbReference>
<dbReference type="SUPFAM" id="SSF52151">
    <property type="entry name" value="FabD/lysophospholipase-like"/>
    <property type="match status" value="1"/>
</dbReference>
<comment type="caution">
    <text evidence="14">The sequence shown here is derived from an EMBL/GenBank/DDBJ whole genome shotgun (WGS) entry which is preliminary data.</text>
</comment>
<evidence type="ECO:0000256" key="9">
    <source>
        <dbReference type="ARBA" id="ARBA00029443"/>
    </source>
</evidence>
<evidence type="ECO:0000256" key="11">
    <source>
        <dbReference type="SAM" id="MobiDB-lite"/>
    </source>
</evidence>
<dbReference type="EMBL" id="JBHSKF010000014">
    <property type="protein sequence ID" value="MFC5290091.1"/>
    <property type="molecule type" value="Genomic_DNA"/>
</dbReference>
<dbReference type="Gene3D" id="3.40.47.10">
    <property type="match status" value="1"/>
</dbReference>
<dbReference type="Pfam" id="PF02801">
    <property type="entry name" value="Ketoacyl-synt_C"/>
    <property type="match status" value="1"/>
</dbReference>
<dbReference type="Pfam" id="PF00698">
    <property type="entry name" value="Acyl_transf_1"/>
    <property type="match status" value="1"/>
</dbReference>
<dbReference type="Pfam" id="PF00550">
    <property type="entry name" value="PP-binding"/>
    <property type="match status" value="2"/>
</dbReference>
<dbReference type="InterPro" id="IPR016039">
    <property type="entry name" value="Thiolase-like"/>
</dbReference>
<evidence type="ECO:0000256" key="4">
    <source>
        <dbReference type="ARBA" id="ARBA00016743"/>
    </source>
</evidence>
<dbReference type="SMART" id="SM00825">
    <property type="entry name" value="PKS_KS"/>
    <property type="match status" value="1"/>
</dbReference>
<dbReference type="Gene3D" id="3.40.366.10">
    <property type="entry name" value="Malonyl-Coenzyme A Acyl Carrier Protein, domain 2"/>
    <property type="match status" value="1"/>
</dbReference>
<proteinExistence type="inferred from homology"/>
<keyword evidence="7" id="KW-0436">Ligase</keyword>
<dbReference type="InterPro" id="IPR020841">
    <property type="entry name" value="PKS_Beta-ketoAc_synthase_dom"/>
</dbReference>
<dbReference type="Pfam" id="PF16197">
    <property type="entry name" value="KAsynt_C_assoc"/>
    <property type="match status" value="1"/>
</dbReference>
<comment type="pathway">
    <text evidence="2">Siderophore biosynthesis; mycobactin biosynthesis.</text>
</comment>
<dbReference type="InterPro" id="IPR036736">
    <property type="entry name" value="ACP-like_sf"/>
</dbReference>
<dbReference type="InterPro" id="IPR010071">
    <property type="entry name" value="AA_adenyl_dom"/>
</dbReference>
<dbReference type="InterPro" id="IPR014031">
    <property type="entry name" value="Ketoacyl_synth_C"/>
</dbReference>
<gene>
    <name evidence="14" type="ORF">ACFPM7_23805</name>
</gene>
<keyword evidence="15" id="KW-1185">Reference proteome</keyword>
<dbReference type="PANTHER" id="PTHR43775:SF37">
    <property type="entry name" value="SI:DKEY-61P9.11"/>
    <property type="match status" value="1"/>
</dbReference>
<organism evidence="14 15">
    <name type="scientific">Actinokineospora guangxiensis</name>
    <dbReference type="NCBI Taxonomy" id="1490288"/>
    <lineage>
        <taxon>Bacteria</taxon>
        <taxon>Bacillati</taxon>
        <taxon>Actinomycetota</taxon>
        <taxon>Actinomycetes</taxon>
        <taxon>Pseudonocardiales</taxon>
        <taxon>Pseudonocardiaceae</taxon>
        <taxon>Actinokineospora</taxon>
    </lineage>
</organism>
<dbReference type="CDD" id="cd00833">
    <property type="entry name" value="PKS"/>
    <property type="match status" value="1"/>
</dbReference>
<feature type="domain" description="Ketosynthase family 3 (KS3)" evidence="13">
    <location>
        <begin position="8"/>
        <end position="433"/>
    </location>
</feature>
<dbReference type="InterPro" id="IPR001227">
    <property type="entry name" value="Ac_transferase_dom_sf"/>
</dbReference>
<dbReference type="RefSeq" id="WP_378249964.1">
    <property type="nucleotide sequence ID" value="NZ_JBHSKF010000014.1"/>
</dbReference>
<dbReference type="Pfam" id="PF00668">
    <property type="entry name" value="Condensation"/>
    <property type="match status" value="1"/>
</dbReference>
<dbReference type="InterPro" id="IPR001242">
    <property type="entry name" value="Condensation_dom"/>
</dbReference>
<keyword evidence="6" id="KW-0597">Phosphoprotein</keyword>
<dbReference type="SUPFAM" id="SSF53901">
    <property type="entry name" value="Thiolase-like"/>
    <property type="match status" value="1"/>
</dbReference>
<dbReference type="PANTHER" id="PTHR43775">
    <property type="entry name" value="FATTY ACID SYNTHASE"/>
    <property type="match status" value="1"/>
</dbReference>
<evidence type="ECO:0000259" key="13">
    <source>
        <dbReference type="PROSITE" id="PS52004"/>
    </source>
</evidence>
<dbReference type="InterPro" id="IPR018201">
    <property type="entry name" value="Ketoacyl_synth_AS"/>
</dbReference>
<evidence type="ECO:0000256" key="2">
    <source>
        <dbReference type="ARBA" id="ARBA00005102"/>
    </source>
</evidence>
<dbReference type="Gene3D" id="3.30.70.3290">
    <property type="match status" value="1"/>
</dbReference>
<dbReference type="SMART" id="SM00823">
    <property type="entry name" value="PKS_PP"/>
    <property type="match status" value="2"/>
</dbReference>
<dbReference type="NCBIfam" id="TIGR01733">
    <property type="entry name" value="AA-adenyl-dom"/>
    <property type="match status" value="1"/>
</dbReference>
<name>A0ABW0EW02_9PSEU</name>
<dbReference type="InterPro" id="IPR050091">
    <property type="entry name" value="PKS_NRPS_Biosynth_Enz"/>
</dbReference>
<dbReference type="PROSITE" id="PS50075">
    <property type="entry name" value="CARRIER"/>
    <property type="match status" value="2"/>
</dbReference>
<evidence type="ECO:0000256" key="1">
    <source>
        <dbReference type="ARBA" id="ARBA00001957"/>
    </source>
</evidence>
<dbReference type="InterPro" id="IPR014043">
    <property type="entry name" value="Acyl_transferase_dom"/>
</dbReference>
<sequence length="2443" mass="254746">MTDIQHPEQAVAVVGLATRVPGAADTAAFWDNLRSGVESVTALDDEALLARGADPSWLSDPRFVRTVVELADVDRFDAGFFGMSPGDAAILDPQHRLFLECCWRALEDAACVPGDGDASIGVYASASLSGYLIGNLLRGRVYDASPDSFRYLLANDKDYLATRVAYTLGLDGPAISVQTACSSSLAAVHLAVQALIGHECDVALAGGVTVRVPHGGGYLYQEGSIFSSDGHCRPFDARATGTTIGSGAGVVVLKRLADALADGDRVDAVVLGSALANDGSAKAGYTAPGVLGQARTIAAALAVADVTPDDIHLVEAHGTGTPLGDPIEIAALRRVFGSGAGRSAPCLVGSVKSNFGHLDSAAGITSFAKAVLELRAGEIAPSLNFTEPNPEIDFGDVFTVPTEAVAWPAGGPRRAGVSSFGFGGTNAHVVLQQGPAPAPTGPDRDVRVLVLSARDATALDAATEELATAVAVPTAPGLDDTARTLQTGRTSFPHRRIAVVGDAADAAHVLTGGDPARLLSRRAPDAAPPACWLLPGQGSQHPGMGAGLYRTEPVFRDVVDVCADAVRGELGETDLRALIAEHADAGVLTETRHAQPALFTVEVALAALLRSWGVAPAALLGHSVGELAAAHLAGVIPLADAARIAAVRGRLMHACAPGAMAAVGLPADALTDRLTPDLAVAAVNGPELSVVSGPVDAVDALAAELRADGVSTRPLRTSHAFHSPMMAPAAERLADAFAGVRLSAPHTPVLSNLTGTWLTDDEAADPRYWARQVLAPVRFADAVARVVERFPGAAWIEAGPGTALTALVRTHPAARGAALVPVLGPADDPIDATRAAATAAGRIWLAGIDLDWSAVDGHAARRRVPVPGHRLRRDRHWIDADPATAAVPAHDVPAEHAPATPTPDGDRPELEVAYREPSGGLERAVASIWSDLLGIGVIGADDPFLELGGHSLLAIKVVQRIEADLGAAIPLRELVHAGTVAEVAALAAELGARVAGETGAAPVQPATAVSDPAVAAPGEVLRAHDPFPLTGIQQAQWIGRQGDFALGNVAAHVYFEVGARDVDLDRLRTAWRAVERRHPMLDAVITRDGEQRITQDAGPYEITVVDLRAHPEADREAELASQRGRLSHEMRDIHTWPLYEIVVALLPDDEARVFLSFDLLIADIGSIRLLLRDWGRAYTGGPEVLRPLGISYRDYVLAVDAQRHSPQHDTSLAYWRERVGQLPGPPGLPLAARPADIRAPRFGTHSELLPQDVWARLVEQGTRRGLTPSSVLLAAYGTALGRWTRERRFTVNVTVTNRHPVHPDVEDLVGEFASFDLLPVDLGCGSFTELARALRDQSWADLEHRHVDGVEVLRELARGGVQGGMPVVFTSTLVQQAEGPGEALLGWLGDIVHEAAQTPQVWLDGAVIQVAGGVYLSWLGIDELFPEGLLDAMLRRFVGLVHRLADGDGWDEPPVLPLPQADRALVDAANDTSGPVPDGLLGDRVWRQIREHPDRVAVVAEDAPSGLSFADLGAHAADLGHRLRELGVGPGQYVAVACPKGAAQIAAVLGAHAGGGAYLPLDPDLPPERLAHLLDRADCRVAITTAAAGTRWPDGVRVVEVDLANTPPRQEPPHSLLRADDPAYVIFTSGSTGEPKGVVVSHTAALNTCVDVCERYGVGPDDAVLGLSSLSFDLSVWDVFGALGAGAALVLPGPGDNRAPQRWLELVREHRVTVWNTVPALAAMFTEHVLGAPDAGPVPIRVAMMSGDWIPVELPERWRAAAPGVRVVSMGGATEAAIWSVAHEVGDVDPGWDSIPYGTAMRNQTLHVLDDAMDECAVHVTGELYIGGVGVAEGYLGDTGRTAERFVVHPRWGTRLYRTGDLGRWRPEGFIEFLGREDGQVKVGGYRIELGEVEAAMVRHPGVAAAVAAAPGDRHHRRLLGYVVAEPGWGGDEDLIGSVADQLREHLPAYLLPQALVVIDALPLTANGKVDRAALPDPAASPAGAGGATADPAVAEALARIVGEVLGVDAVDLDLGFLTVGGDSIRAVQVAARATAEGLALSLQDLFEQPSLRAAAGVAGRRAESAEESAAGFPLTAHQRGADRARWVCVPLEGAVTADAVTAAATALLAGTPALRLRRRGEDQVIAEPTPAYVPVIDLSALPVAARDRALAAMLAEMADELDPGAAVAQAVLFELGDAQAVYWLAHEFAADAASLPLLAQRTAALLAGGPPPLPSTAAVDWLRAAADRAPAPPAPPAPPGEPVVAALGVEETSRLAALAASAHRAGMAEICLAALSVVLEHPAACQIRVEARSALPGVEAVDHIGPFTLAGSLTVPAHSVAGPEALHHAKSALRSLVNEADGPNEVSLGFHFAGVAPLPIERTGPTLTTAVVDGALSIAWNGPHDGRDAARLTEATLVALRSIAEHCATAGWATADAADFPLAGLSDGELAEVMANLSDGAA</sequence>
<dbReference type="InterPro" id="IPR032821">
    <property type="entry name" value="PKS_assoc"/>
</dbReference>
<dbReference type="InterPro" id="IPR020845">
    <property type="entry name" value="AMP-binding_CS"/>
</dbReference>
<dbReference type="InterPro" id="IPR000873">
    <property type="entry name" value="AMP-dep_synth/lig_dom"/>
</dbReference>
<comment type="similarity">
    <text evidence="9">In the C-terminal section; belongs to the NRP synthetase family.</text>
</comment>
<dbReference type="InterPro" id="IPR020806">
    <property type="entry name" value="PKS_PP-bd"/>
</dbReference>
<evidence type="ECO:0000256" key="7">
    <source>
        <dbReference type="ARBA" id="ARBA00022598"/>
    </source>
</evidence>
<dbReference type="Gene3D" id="3.40.50.1820">
    <property type="entry name" value="alpha/beta hydrolase"/>
    <property type="match status" value="1"/>
</dbReference>
<reference evidence="15" key="1">
    <citation type="journal article" date="2019" name="Int. J. Syst. Evol. Microbiol.">
        <title>The Global Catalogue of Microorganisms (GCM) 10K type strain sequencing project: providing services to taxonomists for standard genome sequencing and annotation.</title>
        <authorList>
            <consortium name="The Broad Institute Genomics Platform"/>
            <consortium name="The Broad Institute Genome Sequencing Center for Infectious Disease"/>
            <person name="Wu L."/>
            <person name="Ma J."/>
        </authorList>
    </citation>
    <scope>NUCLEOTIDE SEQUENCE [LARGE SCALE GENOMIC DNA]</scope>
    <source>
        <strain evidence="15">CCUG 59778</strain>
    </source>
</reference>
<keyword evidence="8" id="KW-0808">Transferase</keyword>
<dbReference type="SUPFAM" id="SSF47336">
    <property type="entry name" value="ACP-like"/>
    <property type="match status" value="2"/>
</dbReference>
<dbReference type="InterPro" id="IPR025110">
    <property type="entry name" value="AMP-bd_C"/>
</dbReference>
<dbReference type="Pfam" id="PF00501">
    <property type="entry name" value="AMP-binding"/>
    <property type="match status" value="1"/>
</dbReference>
<evidence type="ECO:0000313" key="15">
    <source>
        <dbReference type="Proteomes" id="UP001596157"/>
    </source>
</evidence>
<evidence type="ECO:0000259" key="12">
    <source>
        <dbReference type="PROSITE" id="PS50075"/>
    </source>
</evidence>
<evidence type="ECO:0000256" key="10">
    <source>
        <dbReference type="ARBA" id="ARBA00033440"/>
    </source>
</evidence>
<dbReference type="Gene3D" id="3.40.50.980">
    <property type="match status" value="2"/>
</dbReference>
<dbReference type="Gene3D" id="3.30.559.30">
    <property type="entry name" value="Nonribosomal peptide synthetase, condensation domain"/>
    <property type="match status" value="1"/>
</dbReference>
<dbReference type="InterPro" id="IPR016036">
    <property type="entry name" value="Malonyl_transacylase_ACP-bd"/>
</dbReference>
<dbReference type="PROSITE" id="PS00455">
    <property type="entry name" value="AMP_BINDING"/>
    <property type="match status" value="1"/>
</dbReference>
<feature type="domain" description="Carrier" evidence="12">
    <location>
        <begin position="1989"/>
        <end position="2063"/>
    </location>
</feature>
<dbReference type="Gene3D" id="1.10.1200.10">
    <property type="entry name" value="ACP-like"/>
    <property type="match status" value="1"/>
</dbReference>
<dbReference type="InterPro" id="IPR045851">
    <property type="entry name" value="AMP-bd_C_sf"/>
</dbReference>
<feature type="region of interest" description="Disordered" evidence="11">
    <location>
        <begin position="888"/>
        <end position="910"/>
    </location>
</feature>
<evidence type="ECO:0000256" key="3">
    <source>
        <dbReference type="ARBA" id="ARBA00007380"/>
    </source>
</evidence>
<dbReference type="CDD" id="cd19535">
    <property type="entry name" value="Cyc_NRPS"/>
    <property type="match status" value="1"/>
</dbReference>
<evidence type="ECO:0000256" key="6">
    <source>
        <dbReference type="ARBA" id="ARBA00022553"/>
    </source>
</evidence>
<dbReference type="Pfam" id="PF00109">
    <property type="entry name" value="ketoacyl-synt"/>
    <property type="match status" value="1"/>
</dbReference>
<evidence type="ECO:0000256" key="8">
    <source>
        <dbReference type="ARBA" id="ARBA00022679"/>
    </source>
</evidence>
<comment type="similarity">
    <text evidence="3">Belongs to the ATP-dependent AMP-binding enzyme family. MbtB subfamily.</text>
</comment>
<dbReference type="Gene3D" id="3.30.559.10">
    <property type="entry name" value="Chloramphenicol acetyltransferase-like domain"/>
    <property type="match status" value="2"/>
</dbReference>
<dbReference type="PROSITE" id="PS00606">
    <property type="entry name" value="KS3_1"/>
    <property type="match status" value="1"/>
</dbReference>
<dbReference type="Gene3D" id="3.30.300.30">
    <property type="match status" value="1"/>
</dbReference>
<evidence type="ECO:0000256" key="5">
    <source>
        <dbReference type="ARBA" id="ARBA00022450"/>
    </source>
</evidence>
<dbReference type="SMART" id="SM00827">
    <property type="entry name" value="PKS_AT"/>
    <property type="match status" value="1"/>
</dbReference>
<dbReference type="InterPro" id="IPR014030">
    <property type="entry name" value="Ketoacyl_synth_N"/>
</dbReference>
<accession>A0ABW0EW02</accession>
<dbReference type="InterPro" id="IPR057737">
    <property type="entry name" value="Condensation_MtbB-like"/>
</dbReference>
<dbReference type="InterPro" id="IPR009081">
    <property type="entry name" value="PP-bd_ACP"/>
</dbReference>
<dbReference type="Proteomes" id="UP001596157">
    <property type="component" value="Unassembled WGS sequence"/>
</dbReference>
<dbReference type="SUPFAM" id="SSF52777">
    <property type="entry name" value="CoA-dependent acyltransferases"/>
    <property type="match status" value="3"/>
</dbReference>